<keyword evidence="6" id="KW-1185">Reference proteome</keyword>
<evidence type="ECO:0000256" key="4">
    <source>
        <dbReference type="PIRNR" id="PIRNR016020"/>
    </source>
</evidence>
<dbReference type="PANTHER" id="PTHR11122">
    <property type="entry name" value="APOSPORY-ASSOCIATED PROTEIN C-RELATED"/>
    <property type="match status" value="1"/>
</dbReference>
<gene>
    <name evidence="5" type="ORF">WKW82_07660</name>
</gene>
<evidence type="ECO:0000256" key="3">
    <source>
        <dbReference type="ARBA" id="ARBA00023235"/>
    </source>
</evidence>
<organism evidence="5 6">
    <name type="scientific">Variovorax rhizosphaerae</name>
    <dbReference type="NCBI Taxonomy" id="1836200"/>
    <lineage>
        <taxon>Bacteria</taxon>
        <taxon>Pseudomonadati</taxon>
        <taxon>Pseudomonadota</taxon>
        <taxon>Betaproteobacteria</taxon>
        <taxon>Burkholderiales</taxon>
        <taxon>Comamonadaceae</taxon>
        <taxon>Variovorax</taxon>
    </lineage>
</organism>
<dbReference type="Proteomes" id="UP001385892">
    <property type="component" value="Unassembled WGS sequence"/>
</dbReference>
<dbReference type="InterPro" id="IPR008183">
    <property type="entry name" value="Aldose_1/G6P_1-epimerase"/>
</dbReference>
<name>A0ABU8WIB7_9BURK</name>
<evidence type="ECO:0000313" key="5">
    <source>
        <dbReference type="EMBL" id="MEJ8846518.1"/>
    </source>
</evidence>
<dbReference type="PANTHER" id="PTHR11122:SF13">
    <property type="entry name" value="GLUCOSE-6-PHOSPHATE 1-EPIMERASE"/>
    <property type="match status" value="1"/>
</dbReference>
<evidence type="ECO:0000313" key="6">
    <source>
        <dbReference type="Proteomes" id="UP001385892"/>
    </source>
</evidence>
<dbReference type="EMBL" id="JBBKZT010000003">
    <property type="protein sequence ID" value="MEJ8846518.1"/>
    <property type="molecule type" value="Genomic_DNA"/>
</dbReference>
<reference evidence="5 6" key="1">
    <citation type="submission" date="2024-03" db="EMBL/GenBank/DDBJ databases">
        <title>Novel species of the genus Variovorax.</title>
        <authorList>
            <person name="Liu Q."/>
            <person name="Xin Y.-H."/>
        </authorList>
    </citation>
    <scope>NUCLEOTIDE SEQUENCE [LARGE SCALE GENOMIC DNA]</scope>
    <source>
        <strain evidence="5 6">KACC 18900</strain>
    </source>
</reference>
<dbReference type="CDD" id="cd09020">
    <property type="entry name" value="D-hex-6-P-epi_like"/>
    <property type="match status" value="1"/>
</dbReference>
<sequence length="276" mass="30030">MPIQSLQFRGQPALALDLPAGDRVVVAVHGAHLLSWTTADGVERIYLSSEALFDGKAAIRGGIPVCWPQFNVRGTLPKHGFARNLPWQAMPSSDGQLVMSLRDDDATRALWPHAFSLQLTVALAPRQLRVTLDVANTDAAPISFALALHSYLQVDDIAHARLEGLQGAPCWDSLRDERYAEPAQALHFTAEFDNVYGAPSAPLKLVQPSGTLQIAQSATCTETVVWNPGPVLSAKLADMPDDGYRHMLCVEAARIDDNITLPPGAQWQAWQELTVL</sequence>
<dbReference type="InterPro" id="IPR011013">
    <property type="entry name" value="Gal_mutarotase_sf_dom"/>
</dbReference>
<comment type="catalytic activity">
    <reaction evidence="1">
        <text>alpha-D-glucose 6-phosphate = beta-D-glucose 6-phosphate</text>
        <dbReference type="Rhea" id="RHEA:16249"/>
        <dbReference type="ChEBI" id="CHEBI:58225"/>
        <dbReference type="ChEBI" id="CHEBI:58247"/>
        <dbReference type="EC" id="5.1.3.15"/>
    </reaction>
</comment>
<dbReference type="Gene3D" id="2.70.98.10">
    <property type="match status" value="1"/>
</dbReference>
<accession>A0ABU8WIB7</accession>
<evidence type="ECO:0000256" key="1">
    <source>
        <dbReference type="ARBA" id="ARBA00001096"/>
    </source>
</evidence>
<dbReference type="EC" id="5.1.3.15" evidence="4"/>
<comment type="similarity">
    <text evidence="2 4">Belongs to the glucose-6-phosphate 1-epimerase family.</text>
</comment>
<keyword evidence="3 4" id="KW-0413">Isomerase</keyword>
<evidence type="ECO:0000256" key="2">
    <source>
        <dbReference type="ARBA" id="ARBA00005866"/>
    </source>
</evidence>
<dbReference type="SUPFAM" id="SSF74650">
    <property type="entry name" value="Galactose mutarotase-like"/>
    <property type="match status" value="1"/>
</dbReference>
<dbReference type="Pfam" id="PF01263">
    <property type="entry name" value="Aldose_epim"/>
    <property type="match status" value="1"/>
</dbReference>
<dbReference type="InterPro" id="IPR014718">
    <property type="entry name" value="GH-type_carb-bd"/>
</dbReference>
<dbReference type="PIRSF" id="PIRSF016020">
    <property type="entry name" value="PHexose_mutarotase"/>
    <property type="match status" value="1"/>
</dbReference>
<dbReference type="InterPro" id="IPR025532">
    <property type="entry name" value="G6P_1-epimerase"/>
</dbReference>
<dbReference type="RefSeq" id="WP_340341672.1">
    <property type="nucleotide sequence ID" value="NZ_JBBKZT010000003.1"/>
</dbReference>
<protein>
    <recommendedName>
        <fullName evidence="4">Putative glucose-6-phosphate 1-epimerase</fullName>
        <ecNumber evidence="4">5.1.3.15</ecNumber>
    </recommendedName>
</protein>
<proteinExistence type="inferred from homology"/>
<comment type="caution">
    <text evidence="5">The sequence shown here is derived from an EMBL/GenBank/DDBJ whole genome shotgun (WGS) entry which is preliminary data.</text>
</comment>